<proteinExistence type="predicted"/>
<gene>
    <name evidence="1" type="ORF">S01H4_38080</name>
</gene>
<dbReference type="AlphaFoldDB" id="X1E6S1"/>
<feature type="non-terminal residue" evidence="1">
    <location>
        <position position="1"/>
    </location>
</feature>
<protein>
    <submittedName>
        <fullName evidence="1">Uncharacterized protein</fullName>
    </submittedName>
</protein>
<reference evidence="1" key="1">
    <citation type="journal article" date="2014" name="Front. Microbiol.">
        <title>High frequency of phylogenetically diverse reductive dehalogenase-homologous genes in deep subseafloor sedimentary metagenomes.</title>
        <authorList>
            <person name="Kawai M."/>
            <person name="Futagami T."/>
            <person name="Toyoda A."/>
            <person name="Takaki Y."/>
            <person name="Nishi S."/>
            <person name="Hori S."/>
            <person name="Arai W."/>
            <person name="Tsubouchi T."/>
            <person name="Morono Y."/>
            <person name="Uchiyama I."/>
            <person name="Ito T."/>
            <person name="Fujiyama A."/>
            <person name="Inagaki F."/>
            <person name="Takami H."/>
        </authorList>
    </citation>
    <scope>NUCLEOTIDE SEQUENCE</scope>
    <source>
        <strain evidence="1">Expedition CK06-06</strain>
    </source>
</reference>
<sequence length="37" mass="4154">DIFELKSPHKELIEMEANRIKEATGGVVVPEDFAQLV</sequence>
<comment type="caution">
    <text evidence="1">The sequence shown here is derived from an EMBL/GenBank/DDBJ whole genome shotgun (WGS) entry which is preliminary data.</text>
</comment>
<name>X1E6S1_9ZZZZ</name>
<dbReference type="EMBL" id="BART01020503">
    <property type="protein sequence ID" value="GAH04358.1"/>
    <property type="molecule type" value="Genomic_DNA"/>
</dbReference>
<evidence type="ECO:0000313" key="1">
    <source>
        <dbReference type="EMBL" id="GAH04358.1"/>
    </source>
</evidence>
<organism evidence="1">
    <name type="scientific">marine sediment metagenome</name>
    <dbReference type="NCBI Taxonomy" id="412755"/>
    <lineage>
        <taxon>unclassified sequences</taxon>
        <taxon>metagenomes</taxon>
        <taxon>ecological metagenomes</taxon>
    </lineage>
</organism>
<accession>X1E6S1</accession>